<proteinExistence type="predicted"/>
<evidence type="ECO:0000313" key="3">
    <source>
        <dbReference type="Proteomes" id="UP000239209"/>
    </source>
</evidence>
<accession>A0A2T0RBT1</accession>
<name>A0A2T0RBT1_9ACTN</name>
<feature type="coiled-coil region" evidence="1">
    <location>
        <begin position="78"/>
        <end position="105"/>
    </location>
</feature>
<protein>
    <recommendedName>
        <fullName evidence="4">Transposase</fullName>
    </recommendedName>
</protein>
<sequence length="136" mass="15374">MNNRAQEREAITAAMQRLLTGQPERSTGALTVLQLAAEAGVKRWVLTHKHPDLKTEFEQRRNQTSSIPAAYQPLAAKAADLGAANQRLRDENTELRQRVDAYAQAIYRLTHELEQLRSAAHSGDNVRHLRRPERAD</sequence>
<evidence type="ECO:0000313" key="2">
    <source>
        <dbReference type="EMBL" id="PRY18636.1"/>
    </source>
</evidence>
<evidence type="ECO:0008006" key="4">
    <source>
        <dbReference type="Google" id="ProtNLM"/>
    </source>
</evidence>
<reference evidence="2 3" key="1">
    <citation type="submission" date="2018-03" db="EMBL/GenBank/DDBJ databases">
        <title>Genomic Encyclopedia of Archaeal and Bacterial Type Strains, Phase II (KMG-II): from individual species to whole genera.</title>
        <authorList>
            <person name="Goeker M."/>
        </authorList>
    </citation>
    <scope>NUCLEOTIDE SEQUENCE [LARGE SCALE GENOMIC DNA]</scope>
    <source>
        <strain evidence="2 3">DSM 45348</strain>
    </source>
</reference>
<gene>
    <name evidence="2" type="ORF">CLV70_14712</name>
</gene>
<comment type="caution">
    <text evidence="2">The sequence shown here is derived from an EMBL/GenBank/DDBJ whole genome shotgun (WGS) entry which is preliminary data.</text>
</comment>
<keyword evidence="1" id="KW-0175">Coiled coil</keyword>
<evidence type="ECO:0000256" key="1">
    <source>
        <dbReference type="SAM" id="Coils"/>
    </source>
</evidence>
<organism evidence="2 3">
    <name type="scientific">Pseudosporangium ferrugineum</name>
    <dbReference type="NCBI Taxonomy" id="439699"/>
    <lineage>
        <taxon>Bacteria</taxon>
        <taxon>Bacillati</taxon>
        <taxon>Actinomycetota</taxon>
        <taxon>Actinomycetes</taxon>
        <taxon>Micromonosporales</taxon>
        <taxon>Micromonosporaceae</taxon>
        <taxon>Pseudosporangium</taxon>
    </lineage>
</organism>
<dbReference type="Proteomes" id="UP000239209">
    <property type="component" value="Unassembled WGS sequence"/>
</dbReference>
<dbReference type="EMBL" id="PVZG01000047">
    <property type="protein sequence ID" value="PRY18636.1"/>
    <property type="molecule type" value="Genomic_DNA"/>
</dbReference>
<keyword evidence="3" id="KW-1185">Reference proteome</keyword>
<dbReference type="RefSeq" id="WP_211304049.1">
    <property type="nucleotide sequence ID" value="NZ_PVZG01000047.1"/>
</dbReference>
<dbReference type="AlphaFoldDB" id="A0A2T0RBT1"/>